<dbReference type="Proteomes" id="UP001152531">
    <property type="component" value="Unassembled WGS sequence"/>
</dbReference>
<evidence type="ECO:0000313" key="2">
    <source>
        <dbReference type="Proteomes" id="UP001152531"/>
    </source>
</evidence>
<gene>
    <name evidence="1" type="ORF">CLIB1444_01S08526</name>
</gene>
<keyword evidence="2" id="KW-1185">Reference proteome</keyword>
<accession>A0ACA9Y0Q5</accession>
<name>A0ACA9Y0Q5_9ASCO</name>
<comment type="caution">
    <text evidence="1">The sequence shown here is derived from an EMBL/GenBank/DDBJ whole genome shotgun (WGS) entry which is preliminary data.</text>
</comment>
<reference evidence="1" key="1">
    <citation type="submission" date="2022-06" db="EMBL/GenBank/DDBJ databases">
        <authorList>
            <person name="Legras J.-L."/>
            <person name="Devillers H."/>
            <person name="Grondin C."/>
        </authorList>
    </citation>
    <scope>NUCLEOTIDE SEQUENCE</scope>
    <source>
        <strain evidence="1">CLIB 1444</strain>
    </source>
</reference>
<evidence type="ECO:0000313" key="1">
    <source>
        <dbReference type="EMBL" id="CAH6718518.1"/>
    </source>
</evidence>
<sequence length="284" mass="33264">MVVASQIKEVEVPSIKLGKEFNINDYINEPVLEDSNFMFKDEVNEDLLLTDFEGLTDGLTESGFTEVLTEFLTESELTETNYNSNPNLNYGTNTSNLNISRKVKKPKKRKKRSRLSKVTNLSPSIFKQQRNKLMMIIIKYISMKITNLFPPNFKENKLSLEKFLIIIINRLKLSVNSFLKSVIYLLRYMDIIYLLRYLNQSNNFANFNEMDFPLKELIIGCIKLTLMQEKIHKNWSNLVGLSNNQINLIIKKILDKLNNKLIIKDDEFCKFKLEIFRYVKMISS</sequence>
<dbReference type="EMBL" id="CALSDN010000001">
    <property type="protein sequence ID" value="CAH6718518.1"/>
    <property type="molecule type" value="Genomic_DNA"/>
</dbReference>
<organism evidence="1 2">
    <name type="scientific">[Candida] jaroonii</name>
    <dbReference type="NCBI Taxonomy" id="467808"/>
    <lineage>
        <taxon>Eukaryota</taxon>
        <taxon>Fungi</taxon>
        <taxon>Dikarya</taxon>
        <taxon>Ascomycota</taxon>
        <taxon>Saccharomycotina</taxon>
        <taxon>Pichiomycetes</taxon>
        <taxon>Debaryomycetaceae</taxon>
        <taxon>Yamadazyma</taxon>
    </lineage>
</organism>
<protein>
    <submittedName>
        <fullName evidence="1">Uncharacterized protein</fullName>
    </submittedName>
</protein>
<proteinExistence type="predicted"/>